<dbReference type="Proteomes" id="UP000693970">
    <property type="component" value="Unassembled WGS sequence"/>
</dbReference>
<feature type="transmembrane region" description="Helical" evidence="2">
    <location>
        <begin position="420"/>
        <end position="445"/>
    </location>
</feature>
<reference evidence="3" key="2">
    <citation type="submission" date="2021-04" db="EMBL/GenBank/DDBJ databases">
        <authorList>
            <person name="Podell S."/>
        </authorList>
    </citation>
    <scope>NUCLEOTIDE SEQUENCE</scope>
    <source>
        <strain evidence="3">Hildebrandi</strain>
    </source>
</reference>
<feature type="transmembrane region" description="Helical" evidence="2">
    <location>
        <begin position="507"/>
        <end position="524"/>
    </location>
</feature>
<sequence length="611" mass="67820">MNIFRKTPSKKAAPPRVVDFEESVHSSSLSENNSNPNSNGATIITGNGNNSTKSSSKDISYYKKEIKKEKEGKRKLYHSLIKLADELKKLRSQTADLQQNDQYRNQTWYEGGLWRAPQVLPEVQREVAHNQRARQREAISLSDMFLNLVIVTGFTRVGLAITSTGQVQVESVLYFAVFWTIWGKEASYSSRFDTTDLSAQFETLLACFAVLFASLSVSLPMNSEGGARIMMMAGFCSFLHVCLMGRVLWWYMDAPISTVEHHVKHYALYNTLMNAAETATWILGWLYVPPDWRWVIFLLATVMALRIPRAFLANDFHAANSQRGVLFILLLGFMLQSVVVVATDFFQYDTPDTEQYFFIGATCLLLFCIKLLYCDDANTLASDHALLVNRTAAWFFNIGQFALLFSTTIMGSGLNLLTHSYLAAAAALPGPAKSLVCGGFAAVLLSTAFIKSMHLKRVPIIPAQRALFVGAYAIQALATVAVAVISILMAIGEGGYLQVLMQNDVELMWVLSGFAVLLVLLSWLDETLELALQGENEGDTGDFLVSPFGFWWCLTPEVDPEEMLVEEAQAAQTLSRRHPSSGARLSEFSPLLGESVANMKLSTVDLGSLQY</sequence>
<dbReference type="PANTHER" id="PTHR36840:SF1">
    <property type="entry name" value="BLL5714 PROTEIN"/>
    <property type="match status" value="1"/>
</dbReference>
<feature type="transmembrane region" description="Helical" evidence="2">
    <location>
        <begin position="466"/>
        <end position="492"/>
    </location>
</feature>
<reference evidence="3" key="1">
    <citation type="journal article" date="2021" name="Sci. Rep.">
        <title>Diploid genomic architecture of Nitzschia inconspicua, an elite biomass production diatom.</title>
        <authorList>
            <person name="Oliver A."/>
            <person name="Podell S."/>
            <person name="Pinowska A."/>
            <person name="Traller J.C."/>
            <person name="Smith S.R."/>
            <person name="McClure R."/>
            <person name="Beliaev A."/>
            <person name="Bohutskyi P."/>
            <person name="Hill E.A."/>
            <person name="Rabines A."/>
            <person name="Zheng H."/>
            <person name="Allen L.Z."/>
            <person name="Kuo A."/>
            <person name="Grigoriev I.V."/>
            <person name="Allen A.E."/>
            <person name="Hazlebeck D."/>
            <person name="Allen E.E."/>
        </authorList>
    </citation>
    <scope>NUCLEOTIDE SEQUENCE</scope>
    <source>
        <strain evidence="3">Hildebrandi</strain>
    </source>
</reference>
<feature type="transmembrane region" description="Helical" evidence="2">
    <location>
        <begin position="266"/>
        <end position="288"/>
    </location>
</feature>
<evidence type="ECO:0000313" key="3">
    <source>
        <dbReference type="EMBL" id="KAG7366683.1"/>
    </source>
</evidence>
<keyword evidence="2" id="KW-0812">Transmembrane</keyword>
<feature type="transmembrane region" description="Helical" evidence="2">
    <location>
        <begin position="324"/>
        <end position="343"/>
    </location>
</feature>
<keyword evidence="2" id="KW-0472">Membrane</keyword>
<evidence type="ECO:0000256" key="1">
    <source>
        <dbReference type="SAM" id="MobiDB-lite"/>
    </source>
</evidence>
<feature type="transmembrane region" description="Helical" evidence="2">
    <location>
        <begin position="394"/>
        <end position="414"/>
    </location>
</feature>
<proteinExistence type="predicted"/>
<protein>
    <submittedName>
        <fullName evidence="3">Bacterial low temperature requirement A protein LtrA</fullName>
    </submittedName>
</protein>
<name>A0A9K3LQK8_9STRA</name>
<evidence type="ECO:0000313" key="4">
    <source>
        <dbReference type="Proteomes" id="UP000693970"/>
    </source>
</evidence>
<accession>A0A9K3LQK8</accession>
<keyword evidence="4" id="KW-1185">Reference proteome</keyword>
<dbReference type="OrthoDB" id="38461at2759"/>
<dbReference type="PANTHER" id="PTHR36840">
    <property type="entry name" value="BLL5714 PROTEIN"/>
    <property type="match status" value="1"/>
</dbReference>
<feature type="transmembrane region" description="Helical" evidence="2">
    <location>
        <begin position="227"/>
        <end position="245"/>
    </location>
</feature>
<evidence type="ECO:0000256" key="2">
    <source>
        <dbReference type="SAM" id="Phobius"/>
    </source>
</evidence>
<comment type="caution">
    <text evidence="3">The sequence shown here is derived from an EMBL/GenBank/DDBJ whole genome shotgun (WGS) entry which is preliminary data.</text>
</comment>
<gene>
    <name evidence="3" type="ORF">IV203_029353</name>
</gene>
<feature type="region of interest" description="Disordered" evidence="1">
    <location>
        <begin position="1"/>
        <end position="58"/>
    </location>
</feature>
<dbReference type="InterPro" id="IPR010640">
    <property type="entry name" value="Low_temperature_requirement_A"/>
</dbReference>
<feature type="transmembrane region" description="Helical" evidence="2">
    <location>
        <begin position="355"/>
        <end position="373"/>
    </location>
</feature>
<feature type="compositionally biased region" description="Low complexity" evidence="1">
    <location>
        <begin position="25"/>
        <end position="58"/>
    </location>
</feature>
<organism evidence="3 4">
    <name type="scientific">Nitzschia inconspicua</name>
    <dbReference type="NCBI Taxonomy" id="303405"/>
    <lineage>
        <taxon>Eukaryota</taxon>
        <taxon>Sar</taxon>
        <taxon>Stramenopiles</taxon>
        <taxon>Ochrophyta</taxon>
        <taxon>Bacillariophyta</taxon>
        <taxon>Bacillariophyceae</taxon>
        <taxon>Bacillariophycidae</taxon>
        <taxon>Bacillariales</taxon>
        <taxon>Bacillariaceae</taxon>
        <taxon>Nitzschia</taxon>
    </lineage>
</organism>
<dbReference type="AlphaFoldDB" id="A0A9K3LQK8"/>
<keyword evidence="2" id="KW-1133">Transmembrane helix</keyword>
<dbReference type="Pfam" id="PF06772">
    <property type="entry name" value="LtrA"/>
    <property type="match status" value="1"/>
</dbReference>
<feature type="transmembrane region" description="Helical" evidence="2">
    <location>
        <begin position="294"/>
        <end position="312"/>
    </location>
</feature>
<dbReference type="EMBL" id="JAGRRH010000007">
    <property type="protein sequence ID" value="KAG7366683.1"/>
    <property type="molecule type" value="Genomic_DNA"/>
</dbReference>
<feature type="transmembrane region" description="Helical" evidence="2">
    <location>
        <begin position="203"/>
        <end position="221"/>
    </location>
</feature>